<organism evidence="2 3">
    <name type="scientific">Endomicrobium proavitum</name>
    <dbReference type="NCBI Taxonomy" id="1408281"/>
    <lineage>
        <taxon>Bacteria</taxon>
        <taxon>Pseudomonadati</taxon>
        <taxon>Elusimicrobiota</taxon>
        <taxon>Endomicrobiia</taxon>
        <taxon>Endomicrobiales</taxon>
        <taxon>Endomicrobiaceae</taxon>
        <taxon>Endomicrobium</taxon>
    </lineage>
</organism>
<dbReference type="SUPFAM" id="SSF51735">
    <property type="entry name" value="NAD(P)-binding Rossmann-fold domains"/>
    <property type="match status" value="1"/>
</dbReference>
<dbReference type="Pfam" id="PF13380">
    <property type="entry name" value="CoA_binding_2"/>
    <property type="match status" value="1"/>
</dbReference>
<evidence type="ECO:0000313" key="3">
    <source>
        <dbReference type="Proteomes" id="UP000035337"/>
    </source>
</evidence>
<dbReference type="RefSeq" id="WP_052571096.1">
    <property type="nucleotide sequence ID" value="NZ_CP009498.1"/>
</dbReference>
<sequence length="122" mass="13241">MDENKKIAVVGVSENQEKFGYKIFSDLLDAGFNVEPVGVRGGVVREKTIYKTLADLPQKPDIVLTVVPPIGTDKTVDDAVKLGIKEVWMQPGSRSENAVNKARAAGMKVTDHGCFMAAHGVW</sequence>
<dbReference type="SMART" id="SM00881">
    <property type="entry name" value="CoA_binding"/>
    <property type="match status" value="1"/>
</dbReference>
<keyword evidence="3" id="KW-1185">Reference proteome</keyword>
<evidence type="ECO:0000313" key="2">
    <source>
        <dbReference type="EMBL" id="AKL98499.1"/>
    </source>
</evidence>
<dbReference type="Proteomes" id="UP000035337">
    <property type="component" value="Chromosome"/>
</dbReference>
<name>A0A0G3WM17_9BACT</name>
<protein>
    <submittedName>
        <fullName evidence="2">CoA-binding domain protein</fullName>
    </submittedName>
</protein>
<evidence type="ECO:0000259" key="1">
    <source>
        <dbReference type="SMART" id="SM00881"/>
    </source>
</evidence>
<dbReference type="OrthoDB" id="9804695at2"/>
<dbReference type="Gene3D" id="3.40.50.720">
    <property type="entry name" value="NAD(P)-binding Rossmann-like Domain"/>
    <property type="match status" value="1"/>
</dbReference>
<accession>A0A0G3WM17</accession>
<dbReference type="InterPro" id="IPR036291">
    <property type="entry name" value="NAD(P)-bd_dom_sf"/>
</dbReference>
<proteinExistence type="predicted"/>
<dbReference type="STRING" id="1408281.Epro_1120"/>
<dbReference type="EMBL" id="CP009498">
    <property type="protein sequence ID" value="AKL98499.1"/>
    <property type="molecule type" value="Genomic_DNA"/>
</dbReference>
<dbReference type="InterPro" id="IPR003781">
    <property type="entry name" value="CoA-bd"/>
</dbReference>
<dbReference type="PANTHER" id="PTHR33303">
    <property type="entry name" value="CYTOPLASMIC PROTEIN-RELATED"/>
    <property type="match status" value="1"/>
</dbReference>
<dbReference type="PANTHER" id="PTHR33303:SF2">
    <property type="entry name" value="COA-BINDING DOMAIN-CONTAINING PROTEIN"/>
    <property type="match status" value="1"/>
</dbReference>
<reference evidence="2 3" key="1">
    <citation type="submission" date="2014-09" db="EMBL/GenBank/DDBJ databases">
        <title>Complete genome sequence of Endomicrobium proavitum.</title>
        <authorList>
            <person name="Zheng H."/>
        </authorList>
    </citation>
    <scope>NUCLEOTIDE SEQUENCE [LARGE SCALE GENOMIC DNA]</scope>
    <source>
        <strain evidence="2 3">Rsa215</strain>
    </source>
</reference>
<feature type="domain" description="CoA-binding" evidence="1">
    <location>
        <begin position="1"/>
        <end position="93"/>
    </location>
</feature>
<dbReference type="AlphaFoldDB" id="A0A0G3WM17"/>
<gene>
    <name evidence="2" type="ORF">Epro_1120</name>
</gene>
<dbReference type="KEGG" id="epo:Epro_1120"/>